<comment type="subcellular location">
    <subcellularLocation>
        <location evidence="1">Mitochondrion</location>
    </subcellularLocation>
</comment>
<dbReference type="SMART" id="SM00978">
    <property type="entry name" value="Tim44"/>
    <property type="match status" value="1"/>
</dbReference>
<keyword evidence="11" id="KW-1185">Reference proteome</keyword>
<keyword evidence="3" id="KW-0689">Ribosomal protein</keyword>
<dbReference type="GO" id="GO:0005840">
    <property type="term" value="C:ribosome"/>
    <property type="evidence" value="ECO:0007669"/>
    <property type="project" value="UniProtKB-KW"/>
</dbReference>
<evidence type="ECO:0000256" key="5">
    <source>
        <dbReference type="ARBA" id="ARBA00023274"/>
    </source>
</evidence>
<sequence length="369" mass="42556">MLRRATISACNCLLRPPECAGYNIQTSGVHHHKERDDLQRFLGISRSNKAKANRNTHVNEKMFRRMRGRKTVLLELPEDSDKSKMDNMTPNEIRIELLKKGVNPYKEAQPRVWNEAQITFQSMYGIADPYVAPEKPAPFFGGSDIVDGVKIKADEFKNRLQHKFHNWRNGISRIRKKQGFEKFDVKTFPSKADDIYVSAHKALQSRDKALLLKYITEYAFCEKCGQMRKNGSVVFEMMERVEPSKVVAVRCFDNPPKSGNDIAQLTVRMHTRQKLAIYDRFGRLLLGSENEPKDVVEYVVFENHIAVIDGDWRLHGKIYPSWVPIKQPAIQTCLLSASEVEQLTTVASDLPLRTEEMEKQRKKEKSEDD</sequence>
<dbReference type="InterPro" id="IPR051975">
    <property type="entry name" value="mtLSU_mL45"/>
</dbReference>
<keyword evidence="2" id="KW-0809">Transit peptide</keyword>
<evidence type="ECO:0000256" key="1">
    <source>
        <dbReference type="ARBA" id="ARBA00004173"/>
    </source>
</evidence>
<dbReference type="Proteomes" id="UP000835052">
    <property type="component" value="Unassembled WGS sequence"/>
</dbReference>
<keyword evidence="5" id="KW-0687">Ribonucleoprotein</keyword>
<evidence type="ECO:0000256" key="7">
    <source>
        <dbReference type="ARBA" id="ARBA00039448"/>
    </source>
</evidence>
<evidence type="ECO:0000313" key="10">
    <source>
        <dbReference type="EMBL" id="CAD6187712.1"/>
    </source>
</evidence>
<dbReference type="GO" id="GO:1990904">
    <property type="term" value="C:ribonucleoprotein complex"/>
    <property type="evidence" value="ECO:0007669"/>
    <property type="project" value="UniProtKB-KW"/>
</dbReference>
<dbReference type="PANTHER" id="PTHR28554">
    <property type="entry name" value="39S RIBOSOMAL PROTEIN L45, MITOCHONDRIAL"/>
    <property type="match status" value="1"/>
</dbReference>
<accession>A0A8S1GXQ1</accession>
<evidence type="ECO:0000313" key="11">
    <source>
        <dbReference type="Proteomes" id="UP000835052"/>
    </source>
</evidence>
<dbReference type="InterPro" id="IPR032710">
    <property type="entry name" value="NTF2-like_dom_sf"/>
</dbReference>
<name>A0A8S1GXQ1_9PELO</name>
<dbReference type="Gene3D" id="3.10.450.240">
    <property type="match status" value="1"/>
</dbReference>
<dbReference type="EMBL" id="CAJGYM010000007">
    <property type="protein sequence ID" value="CAD6187712.1"/>
    <property type="molecule type" value="Genomic_DNA"/>
</dbReference>
<evidence type="ECO:0000256" key="3">
    <source>
        <dbReference type="ARBA" id="ARBA00022980"/>
    </source>
</evidence>
<dbReference type="InterPro" id="IPR007379">
    <property type="entry name" value="Tim44-like_dom"/>
</dbReference>
<protein>
    <recommendedName>
        <fullName evidence="7">Large ribosomal subunit protein mL45</fullName>
    </recommendedName>
    <alternativeName>
        <fullName evidence="8">39S ribosomal protein L45, mitochondrial</fullName>
    </alternativeName>
</protein>
<dbReference type="SUPFAM" id="SSF54427">
    <property type="entry name" value="NTF2-like"/>
    <property type="match status" value="1"/>
</dbReference>
<proteinExistence type="inferred from homology"/>
<dbReference type="OrthoDB" id="19619at2759"/>
<keyword evidence="4" id="KW-0496">Mitochondrion</keyword>
<comment type="caution">
    <text evidence="10">The sequence shown here is derived from an EMBL/GenBank/DDBJ whole genome shotgun (WGS) entry which is preliminary data.</text>
</comment>
<feature type="domain" description="Tim44-like" evidence="9">
    <location>
        <begin position="167"/>
        <end position="319"/>
    </location>
</feature>
<dbReference type="Pfam" id="PF04280">
    <property type="entry name" value="Tim44"/>
    <property type="match status" value="1"/>
</dbReference>
<dbReference type="PANTHER" id="PTHR28554:SF1">
    <property type="entry name" value="LARGE RIBOSOMAL SUBUNIT PROTEIN ML45"/>
    <property type="match status" value="1"/>
</dbReference>
<evidence type="ECO:0000256" key="8">
    <source>
        <dbReference type="ARBA" id="ARBA00043031"/>
    </source>
</evidence>
<evidence type="ECO:0000256" key="6">
    <source>
        <dbReference type="ARBA" id="ARBA00038073"/>
    </source>
</evidence>
<reference evidence="10" key="1">
    <citation type="submission" date="2020-10" db="EMBL/GenBank/DDBJ databases">
        <authorList>
            <person name="Kikuchi T."/>
        </authorList>
    </citation>
    <scope>NUCLEOTIDE SEQUENCE</scope>
    <source>
        <strain evidence="10">NKZ352</strain>
    </source>
</reference>
<organism evidence="10 11">
    <name type="scientific">Caenorhabditis auriculariae</name>
    <dbReference type="NCBI Taxonomy" id="2777116"/>
    <lineage>
        <taxon>Eukaryota</taxon>
        <taxon>Metazoa</taxon>
        <taxon>Ecdysozoa</taxon>
        <taxon>Nematoda</taxon>
        <taxon>Chromadorea</taxon>
        <taxon>Rhabditida</taxon>
        <taxon>Rhabditina</taxon>
        <taxon>Rhabditomorpha</taxon>
        <taxon>Rhabditoidea</taxon>
        <taxon>Rhabditidae</taxon>
        <taxon>Peloderinae</taxon>
        <taxon>Caenorhabditis</taxon>
    </lineage>
</organism>
<dbReference type="FunFam" id="3.10.450.240:FF:000003">
    <property type="entry name" value="39S ribosomal protein L45, mitochondrial"/>
    <property type="match status" value="1"/>
</dbReference>
<evidence type="ECO:0000256" key="2">
    <source>
        <dbReference type="ARBA" id="ARBA00022946"/>
    </source>
</evidence>
<evidence type="ECO:0000259" key="9">
    <source>
        <dbReference type="SMART" id="SM00978"/>
    </source>
</evidence>
<evidence type="ECO:0000256" key="4">
    <source>
        <dbReference type="ARBA" id="ARBA00023128"/>
    </source>
</evidence>
<dbReference type="GO" id="GO:0005739">
    <property type="term" value="C:mitochondrion"/>
    <property type="evidence" value="ECO:0007669"/>
    <property type="project" value="UniProtKB-SubCell"/>
</dbReference>
<dbReference type="AlphaFoldDB" id="A0A8S1GXQ1"/>
<gene>
    <name evidence="10" type="ORF">CAUJ_LOCUS3631</name>
</gene>
<comment type="similarity">
    <text evidence="6">Belongs to the mitochondrion-specific ribosomal protein mL45 family.</text>
</comment>